<feature type="region of interest" description="Disordered" evidence="1">
    <location>
        <begin position="1"/>
        <end position="58"/>
    </location>
</feature>
<dbReference type="InterPro" id="IPR005135">
    <property type="entry name" value="Endo/exonuclease/phosphatase"/>
</dbReference>
<dbReference type="GO" id="GO:0004519">
    <property type="term" value="F:endonuclease activity"/>
    <property type="evidence" value="ECO:0007669"/>
    <property type="project" value="UniProtKB-KW"/>
</dbReference>
<feature type="chain" id="PRO_5031319906" evidence="2">
    <location>
        <begin position="24"/>
        <end position="417"/>
    </location>
</feature>
<feature type="signal peptide" evidence="2">
    <location>
        <begin position="1"/>
        <end position="23"/>
    </location>
</feature>
<evidence type="ECO:0000313" key="5">
    <source>
        <dbReference type="Proteomes" id="UP000523139"/>
    </source>
</evidence>
<dbReference type="Pfam" id="PF03372">
    <property type="entry name" value="Exo_endo_phos"/>
    <property type="match status" value="1"/>
</dbReference>
<dbReference type="InterPro" id="IPR036691">
    <property type="entry name" value="Endo/exonu/phosph_ase_sf"/>
</dbReference>
<accession>A0A7X8YDA1</accession>
<protein>
    <submittedName>
        <fullName evidence="4">Endonuclease/exonuclease/phosphatase family protein</fullName>
    </submittedName>
</protein>
<feature type="domain" description="Endonuclease/exonuclease/phosphatase" evidence="3">
    <location>
        <begin position="93"/>
        <end position="307"/>
    </location>
</feature>
<dbReference type="GO" id="GO:0004527">
    <property type="term" value="F:exonuclease activity"/>
    <property type="evidence" value="ECO:0007669"/>
    <property type="project" value="UniProtKB-KW"/>
</dbReference>
<keyword evidence="5" id="KW-1185">Reference proteome</keyword>
<evidence type="ECO:0000256" key="2">
    <source>
        <dbReference type="SAM" id="SignalP"/>
    </source>
</evidence>
<comment type="caution">
    <text evidence="4">The sequence shown here is derived from an EMBL/GenBank/DDBJ whole genome shotgun (WGS) entry which is preliminary data.</text>
</comment>
<reference evidence="4 5" key="1">
    <citation type="submission" date="2020-04" db="EMBL/GenBank/DDBJ databases">
        <title>Nesterenkonia sp. nov., isolated from marine sediment.</title>
        <authorList>
            <person name="Zhang G."/>
        </authorList>
    </citation>
    <scope>NUCLEOTIDE SEQUENCE [LARGE SCALE GENOMIC DNA]</scope>
    <source>
        <strain evidence="4 5">MY13</strain>
    </source>
</reference>
<evidence type="ECO:0000313" key="4">
    <source>
        <dbReference type="EMBL" id="NLS09443.1"/>
    </source>
</evidence>
<dbReference type="Gene3D" id="3.60.10.10">
    <property type="entry name" value="Endonuclease/exonuclease/phosphatase"/>
    <property type="match status" value="1"/>
</dbReference>
<name>A0A7X8YDA1_9MICC</name>
<organism evidence="4 5">
    <name type="scientific">Nesterenkonia sedimenti</name>
    <dbReference type="NCBI Taxonomy" id="1463632"/>
    <lineage>
        <taxon>Bacteria</taxon>
        <taxon>Bacillati</taxon>
        <taxon>Actinomycetota</taxon>
        <taxon>Actinomycetes</taxon>
        <taxon>Micrococcales</taxon>
        <taxon>Micrococcaceae</taxon>
        <taxon>Nesterenkonia</taxon>
    </lineage>
</organism>
<keyword evidence="4" id="KW-0269">Exonuclease</keyword>
<keyword evidence="4" id="KW-0255">Endonuclease</keyword>
<evidence type="ECO:0000256" key="1">
    <source>
        <dbReference type="SAM" id="MobiDB-lite"/>
    </source>
</evidence>
<keyword evidence="4" id="KW-0378">Hydrolase</keyword>
<dbReference type="RefSeq" id="WP_168886938.1">
    <property type="nucleotide sequence ID" value="NZ_JABAHY010000003.1"/>
</dbReference>
<feature type="compositionally biased region" description="Low complexity" evidence="1">
    <location>
        <begin position="1"/>
        <end position="24"/>
    </location>
</feature>
<sequence>MAAGLTVTTAAAASSSVAQPAPAAEGVTGVVTPGVSYPAPGQPSGSDDDDASASVVEKDEGDLRVATLHAGITADPDADDPVDQLISSLSTGNHIPARAVAQTAQINDPDVLVLTGVSYDEDGAVAELLRTRYLASGQHGEASLDYPYVYAASTNSGRDSGADLDGDGVIGGPGDAVGYGEFPGQYGNLIFSKHPIVEDEVRSFQNFLWSDLPDNSMPEDEHSELEESVLRLPETNLLDVPVEVDGETVHVVTTSTAVQQTDDLAVARSNDLRRVIGDYVSGNAWYLYDDEGETGPLDAGTPFVVAGSPVITGESPEDLSPLLEAPGVQDPEPEAITEVSLEERPGPLEDTDETATHFVEQGGDLRTSYVLPSTGLDVSGSGVFWPGSGELGYEVVDPTSSYALLDRLVWVDLTLDD</sequence>
<proteinExistence type="predicted"/>
<dbReference type="AlphaFoldDB" id="A0A7X8YDA1"/>
<dbReference type="EMBL" id="JABAHY010000003">
    <property type="protein sequence ID" value="NLS09443.1"/>
    <property type="molecule type" value="Genomic_DNA"/>
</dbReference>
<gene>
    <name evidence="4" type="ORF">HGQ17_05355</name>
</gene>
<evidence type="ECO:0000259" key="3">
    <source>
        <dbReference type="Pfam" id="PF03372"/>
    </source>
</evidence>
<dbReference type="SUPFAM" id="SSF56219">
    <property type="entry name" value="DNase I-like"/>
    <property type="match status" value="1"/>
</dbReference>
<dbReference type="Proteomes" id="UP000523139">
    <property type="component" value="Unassembled WGS sequence"/>
</dbReference>
<keyword evidence="2" id="KW-0732">Signal</keyword>
<keyword evidence="4" id="KW-0540">Nuclease</keyword>